<dbReference type="Proteomes" id="UP001057520">
    <property type="component" value="Chromosome"/>
</dbReference>
<protein>
    <submittedName>
        <fullName evidence="1">Uncharacterized protein</fullName>
    </submittedName>
</protein>
<proteinExistence type="predicted"/>
<gene>
    <name evidence="1" type="ORF">MZV50_07270</name>
</gene>
<reference evidence="1 2" key="1">
    <citation type="submission" date="2022-04" db="EMBL/GenBank/DDBJ databases">
        <title>Genome sequence of soybean root-associated Caulobacter segnis RL271.</title>
        <authorList>
            <person name="Longley R."/>
            <person name="Bonito G."/>
            <person name="Trigodet F."/>
            <person name="Crosson S."/>
            <person name="Fiebig A."/>
        </authorList>
    </citation>
    <scope>NUCLEOTIDE SEQUENCE [LARGE SCALE GENOMIC DNA]</scope>
    <source>
        <strain evidence="1 2">RL271</strain>
    </source>
</reference>
<name>A0ABY4ZXU6_9CAUL</name>
<dbReference type="EMBL" id="CP096040">
    <property type="protein sequence ID" value="USQ97330.1"/>
    <property type="molecule type" value="Genomic_DNA"/>
</dbReference>
<organism evidence="1 2">
    <name type="scientific">Caulobacter segnis</name>
    <dbReference type="NCBI Taxonomy" id="88688"/>
    <lineage>
        <taxon>Bacteria</taxon>
        <taxon>Pseudomonadati</taxon>
        <taxon>Pseudomonadota</taxon>
        <taxon>Alphaproteobacteria</taxon>
        <taxon>Caulobacterales</taxon>
        <taxon>Caulobacteraceae</taxon>
        <taxon>Caulobacter</taxon>
    </lineage>
</organism>
<evidence type="ECO:0000313" key="2">
    <source>
        <dbReference type="Proteomes" id="UP001057520"/>
    </source>
</evidence>
<sequence>MNRNASLVQQQVHTAWDAVRTGLQKMYPSSDVRPSSGYDIFEFDHTVGDDDVKFNVRPIVFMLPERAAHSSPSLYVAVKGWLSFEGPDLRSKPLRTRSFGTEVGYFRSKREVVEHVYGAHYDLDEAKTGHPVFHAQISPQMDLLASVNEQFRREWIAQDRVTPILPNVRTPSAQMDVFSVITQLCADHLLTETSSPEVKQAFEKMRTATAFFVGAAHRMEYLNANIAPHCYRSTHWYSGAA</sequence>
<evidence type="ECO:0000313" key="1">
    <source>
        <dbReference type="EMBL" id="USQ97330.1"/>
    </source>
</evidence>
<accession>A0ABY4ZXU6</accession>
<keyword evidence="2" id="KW-1185">Reference proteome</keyword>